<evidence type="ECO:0000256" key="2">
    <source>
        <dbReference type="SAM" id="MobiDB-lite"/>
    </source>
</evidence>
<protein>
    <submittedName>
        <fullName evidence="3">DUF349 domain-containing protein</fullName>
    </submittedName>
</protein>
<evidence type="ECO:0000313" key="4">
    <source>
        <dbReference type="Proteomes" id="UP000605990"/>
    </source>
</evidence>
<feature type="coiled-coil region" evidence="1">
    <location>
        <begin position="591"/>
        <end position="652"/>
    </location>
</feature>
<feature type="region of interest" description="Disordered" evidence="2">
    <location>
        <begin position="1"/>
        <end position="24"/>
    </location>
</feature>
<dbReference type="EMBL" id="JACRUN010000001">
    <property type="protein sequence ID" value="MBC5833562.1"/>
    <property type="molecule type" value="Genomic_DNA"/>
</dbReference>
<evidence type="ECO:0000313" key="3">
    <source>
        <dbReference type="EMBL" id="MBC5833562.1"/>
    </source>
</evidence>
<gene>
    <name evidence="3" type="ORF">H8R27_01565</name>
</gene>
<feature type="compositionally biased region" description="Polar residues" evidence="2">
    <location>
        <begin position="7"/>
        <end position="24"/>
    </location>
</feature>
<comment type="caution">
    <text evidence="3">The sequence shown here is derived from an EMBL/GenBank/DDBJ whole genome shotgun (WGS) entry which is preliminary data.</text>
</comment>
<dbReference type="InterPro" id="IPR007139">
    <property type="entry name" value="DUF349"/>
</dbReference>
<accession>A0ABR7IVC7</accession>
<keyword evidence="1" id="KW-0175">Coiled coil</keyword>
<keyword evidence="4" id="KW-1185">Reference proteome</keyword>
<dbReference type="Proteomes" id="UP000605990">
    <property type="component" value="Unassembled WGS sequence"/>
</dbReference>
<dbReference type="Pfam" id="PF03993">
    <property type="entry name" value="DUF349"/>
    <property type="match status" value="5"/>
</dbReference>
<organism evidence="3 4">
    <name type="scientific">Flavobacterium bernardetii</name>
    <dbReference type="NCBI Taxonomy" id="2813823"/>
    <lineage>
        <taxon>Bacteria</taxon>
        <taxon>Pseudomonadati</taxon>
        <taxon>Bacteroidota</taxon>
        <taxon>Flavobacteriia</taxon>
        <taxon>Flavobacteriales</taxon>
        <taxon>Flavobacteriaceae</taxon>
        <taxon>Flavobacterium</taxon>
    </lineage>
</organism>
<dbReference type="RefSeq" id="WP_166124809.1">
    <property type="nucleotide sequence ID" value="NZ_JAANOQ010000001.1"/>
</dbReference>
<name>A0ABR7IVC7_9FLAO</name>
<reference evidence="3 4" key="1">
    <citation type="submission" date="2020-08" db="EMBL/GenBank/DDBJ databases">
        <title>Description of novel Flavobacterium F-408 isolate.</title>
        <authorList>
            <person name="Saticioglu I.B."/>
            <person name="Duman M."/>
            <person name="Altun S."/>
        </authorList>
    </citation>
    <scope>NUCLEOTIDE SEQUENCE [LARGE SCALE GENOMIC DNA]</scope>
    <source>
        <strain evidence="3 4">F-408</strain>
    </source>
</reference>
<sequence>MLEELNDNLQNADGQEQTASMENNSTLEVENEIETQNTEVTENEAVSQDLEVTTPVSAQDEIDNHLAEASEDGSIHADLEIVSKDYESLSLEELVDELTTLVGHEKALFYKNQIEDVKKAFLNHYHQMIEEKRTAFYAENEATTEFEYHSPLKVKFDHLLDTYRAKKANNFKNIENQLKNNLAERTQLIEEVKALIASTDSNISDMFKKFNEIRERWKNTGAIPKDKYNLVWNNFHFHVDRFYEIVHLDREIRDADFKNNLEQKLEIIAKAKLLVDQPDVTKSFRELQLLHRVWKEEIGPVDKENREKIWQEFSEITKLLHDKREALSSQFKEKEQENLASKNEIIAQVNALSAEKVNNHGEWQNQIVKLEALREAFFKAGRVPAEATEETWSNFKNAVRNFNATKNAFYKDIKNEQHQNLELKFALIEKAKANVDTEDFETTTPIMKQIQDEWKKIGHVPRKQSDEIWETFKKTCNAYFDRLHESRKEEIGVEVEAFEKKKEYLEIVRAFELVGDHKTDLDAIKAHIAAWKEFGKVPQNRRHIEGKFNKILDALFEKLSLSKKDSEMMKFSNRLDQLSEGNDQRAIANEQIFMRRKIDELKHEINQLENNIGFFNNSKGNNPFVKEVQKNIEKYKEELQLWKDKLKQLNNI</sequence>
<proteinExistence type="predicted"/>
<evidence type="ECO:0000256" key="1">
    <source>
        <dbReference type="SAM" id="Coils"/>
    </source>
</evidence>